<dbReference type="PROSITE" id="PS00012">
    <property type="entry name" value="PHOSPHOPANTETHEINE"/>
    <property type="match status" value="1"/>
</dbReference>
<feature type="domain" description="Carrier" evidence="3">
    <location>
        <begin position="27"/>
        <end position="101"/>
    </location>
</feature>
<evidence type="ECO:0000313" key="5">
    <source>
        <dbReference type="EMBL" id="KWA61453.1"/>
    </source>
</evidence>
<keyword evidence="2" id="KW-0597">Phosphoprotein</keyword>
<reference evidence="4 9" key="3">
    <citation type="submission" date="2019-09" db="EMBL/GenBank/DDBJ databases">
        <title>Draft genome sequences of 48 bacterial type strains from the CCUG.</title>
        <authorList>
            <person name="Tunovic T."/>
            <person name="Pineiro-Iglesias B."/>
            <person name="Unosson C."/>
            <person name="Inganas E."/>
            <person name="Ohlen M."/>
            <person name="Cardew S."/>
            <person name="Jensie-Markopoulos S."/>
            <person name="Salva-Serra F."/>
            <person name="Jaen-Luchoro D."/>
            <person name="Karlsson R."/>
            <person name="Svensson-Stadler L."/>
            <person name="Chun J."/>
            <person name="Moore E."/>
        </authorList>
    </citation>
    <scope>NUCLEOTIDE SEQUENCE [LARGE SCALE GENOMIC DNA]</scope>
    <source>
        <strain evidence="4 9">CCUG 65686</strain>
    </source>
</reference>
<dbReference type="GO" id="GO:0031177">
    <property type="term" value="F:phosphopantetheine binding"/>
    <property type="evidence" value="ECO:0007669"/>
    <property type="project" value="InterPro"/>
</dbReference>
<gene>
    <name evidence="6" type="ORF">DF017_03400</name>
    <name evidence="4" type="ORF">F7R25_03655</name>
    <name evidence="5" type="ORF">WT44_16655</name>
</gene>
<keyword evidence="8" id="KW-1185">Reference proteome</keyword>
<dbReference type="PROSITE" id="PS50075">
    <property type="entry name" value="CARRIER"/>
    <property type="match status" value="1"/>
</dbReference>
<dbReference type="SUPFAM" id="SSF47336">
    <property type="entry name" value="ACP-like"/>
    <property type="match status" value="1"/>
</dbReference>
<dbReference type="EMBL" id="LPHB01000048">
    <property type="protein sequence ID" value="KWA61453.1"/>
    <property type="molecule type" value="Genomic_DNA"/>
</dbReference>
<name>A0A119H1F3_9BURK</name>
<dbReference type="STRING" id="1503054.WT74_12820"/>
<dbReference type="Gene3D" id="1.10.1200.10">
    <property type="entry name" value="ACP-like"/>
    <property type="match status" value="1"/>
</dbReference>
<dbReference type="SMART" id="SM01294">
    <property type="entry name" value="PKS_PP_betabranch"/>
    <property type="match status" value="1"/>
</dbReference>
<protein>
    <submittedName>
        <fullName evidence="5">Polyketide synthase</fullName>
    </submittedName>
</protein>
<comment type="caution">
    <text evidence="5">The sequence shown here is derived from an EMBL/GenBank/DDBJ whole genome shotgun (WGS) entry which is preliminary data.</text>
</comment>
<evidence type="ECO:0000313" key="8">
    <source>
        <dbReference type="Proteomes" id="UP000281098"/>
    </source>
</evidence>
<evidence type="ECO:0000313" key="9">
    <source>
        <dbReference type="Proteomes" id="UP000473470"/>
    </source>
</evidence>
<evidence type="ECO:0000313" key="6">
    <source>
        <dbReference type="EMBL" id="RQY98377.1"/>
    </source>
</evidence>
<dbReference type="GeneID" id="93052852"/>
<dbReference type="InterPro" id="IPR006162">
    <property type="entry name" value="Ppantetheine_attach_site"/>
</dbReference>
<dbReference type="InterPro" id="IPR020806">
    <property type="entry name" value="PKS_PP-bd"/>
</dbReference>
<dbReference type="KEGG" id="bstg:WT74_12820"/>
<dbReference type="EMBL" id="VZOK01000004">
    <property type="protein sequence ID" value="KAB0640600.1"/>
    <property type="molecule type" value="Genomic_DNA"/>
</dbReference>
<dbReference type="InterPro" id="IPR036736">
    <property type="entry name" value="ACP-like_sf"/>
</dbReference>
<evidence type="ECO:0000259" key="3">
    <source>
        <dbReference type="PROSITE" id="PS50075"/>
    </source>
</evidence>
<accession>A0A119H1F3</accession>
<dbReference type="EMBL" id="QTPM01000003">
    <property type="protein sequence ID" value="RQY98377.1"/>
    <property type="molecule type" value="Genomic_DNA"/>
</dbReference>
<dbReference type="Proteomes" id="UP000068603">
    <property type="component" value="Unassembled WGS sequence"/>
</dbReference>
<dbReference type="Proteomes" id="UP000473470">
    <property type="component" value="Unassembled WGS sequence"/>
</dbReference>
<dbReference type="Pfam" id="PF00550">
    <property type="entry name" value="PP-binding"/>
    <property type="match status" value="1"/>
</dbReference>
<dbReference type="InterPro" id="IPR009081">
    <property type="entry name" value="PP-bd_ACP"/>
</dbReference>
<keyword evidence="1" id="KW-0596">Phosphopantetheine</keyword>
<evidence type="ECO:0000313" key="7">
    <source>
        <dbReference type="Proteomes" id="UP000068603"/>
    </source>
</evidence>
<dbReference type="Proteomes" id="UP000281098">
    <property type="component" value="Unassembled WGS sequence"/>
</dbReference>
<dbReference type="RefSeq" id="WP_059564486.1">
    <property type="nucleotide sequence ID" value="NZ_CABVPM010000001.1"/>
</dbReference>
<dbReference type="AlphaFoldDB" id="A0A119H1F3"/>
<sequence>MSQAGILGGLFGRKKAAAADVGPLTEASIRNWLVDRLARQLKVDRAAIDPAKRFDEYGLDSIVAVQVSGDLEKVVENRLSPALLFEHGSIDELARHLATELGLQAT</sequence>
<reference evidence="6 8" key="2">
    <citation type="submission" date="2018-08" db="EMBL/GenBank/DDBJ databases">
        <title>Comparative analysis of Burkholderia isolates from Puerto Rico.</title>
        <authorList>
            <person name="Hall C."/>
            <person name="Sahl J."/>
            <person name="Wagner D."/>
        </authorList>
    </citation>
    <scope>NUCLEOTIDE SEQUENCE [LARGE SCALE GENOMIC DNA]</scope>
    <source>
        <strain evidence="6 8">Bp8966</strain>
    </source>
</reference>
<evidence type="ECO:0000256" key="1">
    <source>
        <dbReference type="ARBA" id="ARBA00022450"/>
    </source>
</evidence>
<proteinExistence type="predicted"/>
<evidence type="ECO:0000256" key="2">
    <source>
        <dbReference type="ARBA" id="ARBA00022553"/>
    </source>
</evidence>
<dbReference type="SMART" id="SM00823">
    <property type="entry name" value="PKS_PP"/>
    <property type="match status" value="1"/>
</dbReference>
<organism evidence="5">
    <name type="scientific">Burkholderia stagnalis</name>
    <dbReference type="NCBI Taxonomy" id="1503054"/>
    <lineage>
        <taxon>Bacteria</taxon>
        <taxon>Pseudomonadati</taxon>
        <taxon>Pseudomonadota</taxon>
        <taxon>Betaproteobacteria</taxon>
        <taxon>Burkholderiales</taxon>
        <taxon>Burkholderiaceae</taxon>
        <taxon>Burkholderia</taxon>
        <taxon>Burkholderia cepacia complex</taxon>
    </lineage>
</organism>
<reference evidence="5 7" key="1">
    <citation type="submission" date="2015-11" db="EMBL/GenBank/DDBJ databases">
        <title>Expanding the genomic diversity of Burkholderia species for the development of highly accurate diagnostics.</title>
        <authorList>
            <person name="Sahl J."/>
            <person name="Keim P."/>
            <person name="Wagner D."/>
        </authorList>
    </citation>
    <scope>NUCLEOTIDE SEQUENCE [LARGE SCALE GENOMIC DNA]</scope>
    <source>
        <strain evidence="5 7">MSMB1960WGS</strain>
    </source>
</reference>
<evidence type="ECO:0000313" key="4">
    <source>
        <dbReference type="EMBL" id="KAB0640600.1"/>
    </source>
</evidence>